<reference evidence="13" key="1">
    <citation type="submission" date="2013-05" db="EMBL/GenBank/DDBJ databases">
        <authorList>
            <person name="Yim A.K.Y."/>
            <person name="Chan T.F."/>
            <person name="Ji K.M."/>
            <person name="Liu X.Y."/>
            <person name="Zhou J.W."/>
            <person name="Li R.Q."/>
            <person name="Yang K.Y."/>
            <person name="Li J."/>
            <person name="Li M."/>
            <person name="Law P.T.W."/>
            <person name="Wu Y.L."/>
            <person name="Cai Z.L."/>
            <person name="Qin H."/>
            <person name="Bao Y."/>
            <person name="Leung R.K.K."/>
            <person name="Ng P.K.S."/>
            <person name="Zou J."/>
            <person name="Zhong X.J."/>
            <person name="Ran P.X."/>
            <person name="Zhong N.S."/>
            <person name="Liu Z.G."/>
            <person name="Tsui S.K.W."/>
        </authorList>
    </citation>
    <scope>NUCLEOTIDE SEQUENCE</scope>
    <source>
        <strain evidence="13">Derf</strain>
        <tissue evidence="13">Whole organism</tissue>
    </source>
</reference>
<dbReference type="Proteomes" id="UP000790347">
    <property type="component" value="Unassembled WGS sequence"/>
</dbReference>
<evidence type="ECO:0000256" key="7">
    <source>
        <dbReference type="ARBA" id="ARBA00023155"/>
    </source>
</evidence>
<evidence type="ECO:0000256" key="3">
    <source>
        <dbReference type="ARBA" id="ARBA00022737"/>
    </source>
</evidence>
<name>A0A922HRS0_DERFA</name>
<evidence type="ECO:0000256" key="4">
    <source>
        <dbReference type="ARBA" id="ARBA00022833"/>
    </source>
</evidence>
<feature type="compositionally biased region" description="Pro residues" evidence="11">
    <location>
        <begin position="272"/>
        <end position="281"/>
    </location>
</feature>
<dbReference type="InterPro" id="IPR009057">
    <property type="entry name" value="Homeodomain-like_sf"/>
</dbReference>
<dbReference type="PROSITE" id="PS50071">
    <property type="entry name" value="HOMEOBOX_2"/>
    <property type="match status" value="1"/>
</dbReference>
<evidence type="ECO:0000313" key="14">
    <source>
        <dbReference type="Proteomes" id="UP000790347"/>
    </source>
</evidence>
<keyword evidence="8 9" id="KW-0539">Nucleus</keyword>
<dbReference type="GO" id="GO:0005634">
    <property type="term" value="C:nucleus"/>
    <property type="evidence" value="ECO:0007669"/>
    <property type="project" value="UniProtKB-SubCell"/>
</dbReference>
<feature type="compositionally biased region" description="Polar residues" evidence="11">
    <location>
        <begin position="410"/>
        <end position="442"/>
    </location>
</feature>
<comment type="subcellular location">
    <subcellularLocation>
        <location evidence="1 9 10">Nucleus</location>
    </subcellularLocation>
</comment>
<protein>
    <submittedName>
        <fullName evidence="13">LIM/homeobox protein Lhx1</fullName>
    </submittedName>
</protein>
<dbReference type="GO" id="GO:0000977">
    <property type="term" value="F:RNA polymerase II transcription regulatory region sequence-specific DNA binding"/>
    <property type="evidence" value="ECO:0007669"/>
    <property type="project" value="TreeGrafter"/>
</dbReference>
<dbReference type="SMART" id="SM00389">
    <property type="entry name" value="HOX"/>
    <property type="match status" value="1"/>
</dbReference>
<sequence length="442" mass="46071">MIIIMMIVIFVFSFSSTYCFRILGLTTLNESTNDGDDPDFDDSMISPGDGEDLSCKDELDSDAEDETLLGIDGPLPSLNSLSHGSSHHALSSKSSPMSASSSMSDSGIGCTNGSAASLGGLGDPSSPTGGHQSGSANSIGSGNDENQPGGTKRRGPRTTIKAKQLETLKAAFQATPKPTRHIREQLANETGLNMRVIQVWFQNRRSKERRMKQVNSFSARRHFFRNNRRAMRPLRPGMTPDGLEDSPEMANHNNGFGYFSDSSNPSEFQFNGPPPPPPPPSHTSGYFDFYNGPQGQSGPPPLSGPPPPGTNGVDGGSNSNGPNNGGLSFSSGPNSHRTQVPPPVSAPNMHEPGSNIHQPGIINLGADAPFISGNSLGPDSMVAAGGGGGGQSRNSVSPSSSAGGGDGGSLNLSVMTPDTFGRPNSANSGPPTFSTMTETPVW</sequence>
<keyword evidence="7 9" id="KW-0371">Homeobox</keyword>
<dbReference type="SUPFAM" id="SSF46689">
    <property type="entry name" value="Homeodomain-like"/>
    <property type="match status" value="1"/>
</dbReference>
<feature type="DNA-binding region" description="Homeobox" evidence="9">
    <location>
        <begin position="153"/>
        <end position="212"/>
    </location>
</feature>
<dbReference type="AlphaFoldDB" id="A0A922HRS0"/>
<dbReference type="GO" id="GO:0000981">
    <property type="term" value="F:DNA-binding transcription factor activity, RNA polymerase II-specific"/>
    <property type="evidence" value="ECO:0007669"/>
    <property type="project" value="InterPro"/>
</dbReference>
<evidence type="ECO:0000256" key="5">
    <source>
        <dbReference type="ARBA" id="ARBA00023038"/>
    </source>
</evidence>
<dbReference type="InterPro" id="IPR001356">
    <property type="entry name" value="HD"/>
</dbReference>
<feature type="region of interest" description="Disordered" evidence="11">
    <location>
        <begin position="381"/>
        <end position="442"/>
    </location>
</feature>
<dbReference type="InterPro" id="IPR017970">
    <property type="entry name" value="Homeobox_CS"/>
</dbReference>
<evidence type="ECO:0000256" key="10">
    <source>
        <dbReference type="RuleBase" id="RU000682"/>
    </source>
</evidence>
<dbReference type="PANTHER" id="PTHR24208">
    <property type="entry name" value="LIM/HOMEOBOX PROTEIN LHX"/>
    <property type="match status" value="1"/>
</dbReference>
<reference evidence="13" key="2">
    <citation type="journal article" date="2022" name="Res Sq">
        <title>Comparative Genomics Reveals Insights into the Divergent Evolution of Astigmatic Mites and Household Pest Adaptations.</title>
        <authorList>
            <person name="Xiong Q."/>
            <person name="Wan A.T.-Y."/>
            <person name="Liu X.-Y."/>
            <person name="Fung C.S.-H."/>
            <person name="Xiao X."/>
            <person name="Malainual N."/>
            <person name="Hou J."/>
            <person name="Wang L."/>
            <person name="Wang M."/>
            <person name="Yang K."/>
            <person name="Cui Y."/>
            <person name="Leung E."/>
            <person name="Nong W."/>
            <person name="Shin S.-K."/>
            <person name="Au S."/>
            <person name="Jeong K.Y."/>
            <person name="Chew F.T."/>
            <person name="Hui J."/>
            <person name="Leung T.F."/>
            <person name="Tungtrongchitr A."/>
            <person name="Zhong N."/>
            <person name="Liu Z."/>
            <person name="Tsui S."/>
        </authorList>
    </citation>
    <scope>NUCLEOTIDE SEQUENCE</scope>
    <source>
        <strain evidence="13">Derf</strain>
        <tissue evidence="13">Whole organism</tissue>
    </source>
</reference>
<organism evidence="13 14">
    <name type="scientific">Dermatophagoides farinae</name>
    <name type="common">American house dust mite</name>
    <dbReference type="NCBI Taxonomy" id="6954"/>
    <lineage>
        <taxon>Eukaryota</taxon>
        <taxon>Metazoa</taxon>
        <taxon>Ecdysozoa</taxon>
        <taxon>Arthropoda</taxon>
        <taxon>Chelicerata</taxon>
        <taxon>Arachnida</taxon>
        <taxon>Acari</taxon>
        <taxon>Acariformes</taxon>
        <taxon>Sarcoptiformes</taxon>
        <taxon>Astigmata</taxon>
        <taxon>Psoroptidia</taxon>
        <taxon>Analgoidea</taxon>
        <taxon>Pyroglyphidae</taxon>
        <taxon>Dermatophagoidinae</taxon>
        <taxon>Dermatophagoides</taxon>
    </lineage>
</organism>
<evidence type="ECO:0000256" key="6">
    <source>
        <dbReference type="ARBA" id="ARBA00023125"/>
    </source>
</evidence>
<feature type="compositionally biased region" description="Acidic residues" evidence="11">
    <location>
        <begin position="33"/>
        <end position="42"/>
    </location>
</feature>
<dbReference type="PANTHER" id="PTHR24208:SF105">
    <property type="entry name" value="DLIM1"/>
    <property type="match status" value="1"/>
</dbReference>
<dbReference type="FunFam" id="1.10.10.60:FF:000075">
    <property type="entry name" value="LIM/homeobox protein Lhx1"/>
    <property type="match status" value="1"/>
</dbReference>
<comment type="caution">
    <text evidence="13">The sequence shown here is derived from an EMBL/GenBank/DDBJ whole genome shotgun (WGS) entry which is preliminary data.</text>
</comment>
<evidence type="ECO:0000256" key="1">
    <source>
        <dbReference type="ARBA" id="ARBA00004123"/>
    </source>
</evidence>
<dbReference type="CDD" id="cd00086">
    <property type="entry name" value="homeodomain"/>
    <property type="match status" value="1"/>
</dbReference>
<feature type="compositionally biased region" description="Polar residues" evidence="11">
    <location>
        <begin position="260"/>
        <end position="269"/>
    </location>
</feature>
<accession>A0A922HRS0</accession>
<keyword evidence="6 9" id="KW-0238">DNA-binding</keyword>
<feature type="domain" description="Homeobox" evidence="12">
    <location>
        <begin position="151"/>
        <end position="211"/>
    </location>
</feature>
<dbReference type="GO" id="GO:0046872">
    <property type="term" value="F:metal ion binding"/>
    <property type="evidence" value="ECO:0007669"/>
    <property type="project" value="UniProtKB-KW"/>
</dbReference>
<evidence type="ECO:0000256" key="11">
    <source>
        <dbReference type="SAM" id="MobiDB-lite"/>
    </source>
</evidence>
<evidence type="ECO:0000256" key="9">
    <source>
        <dbReference type="PROSITE-ProRule" id="PRU00108"/>
    </source>
</evidence>
<feature type="compositionally biased region" description="Low complexity" evidence="11">
    <location>
        <begin position="392"/>
        <end position="401"/>
    </location>
</feature>
<evidence type="ECO:0000259" key="12">
    <source>
        <dbReference type="PROSITE" id="PS50071"/>
    </source>
</evidence>
<dbReference type="Gene3D" id="1.10.10.60">
    <property type="entry name" value="Homeodomain-like"/>
    <property type="match status" value="1"/>
</dbReference>
<dbReference type="PROSITE" id="PS00027">
    <property type="entry name" value="HOMEOBOX_1"/>
    <property type="match status" value="1"/>
</dbReference>
<evidence type="ECO:0000313" key="13">
    <source>
        <dbReference type="EMBL" id="KAH9501396.1"/>
    </source>
</evidence>
<dbReference type="EMBL" id="ASGP02000006">
    <property type="protein sequence ID" value="KAH9501396.1"/>
    <property type="molecule type" value="Genomic_DNA"/>
</dbReference>
<evidence type="ECO:0000256" key="8">
    <source>
        <dbReference type="ARBA" id="ARBA00023242"/>
    </source>
</evidence>
<evidence type="ECO:0000256" key="2">
    <source>
        <dbReference type="ARBA" id="ARBA00022723"/>
    </source>
</evidence>
<feature type="compositionally biased region" description="Low complexity" evidence="11">
    <location>
        <begin position="73"/>
        <end position="107"/>
    </location>
</feature>
<keyword evidence="14" id="KW-1185">Reference proteome</keyword>
<feature type="region of interest" description="Disordered" evidence="11">
    <location>
        <begin position="67"/>
        <end position="159"/>
    </location>
</feature>
<feature type="compositionally biased region" description="Polar residues" evidence="11">
    <location>
        <begin position="125"/>
        <end position="149"/>
    </location>
</feature>
<gene>
    <name evidence="13" type="primary">LHX1_1</name>
    <name evidence="13" type="ORF">DERF_012243</name>
</gene>
<feature type="region of interest" description="Disordered" evidence="11">
    <location>
        <begin position="31"/>
        <end position="53"/>
    </location>
</feature>
<feature type="compositionally biased region" description="Pro residues" evidence="11">
    <location>
        <begin position="298"/>
        <end position="309"/>
    </location>
</feature>
<keyword evidence="5" id="KW-0440">LIM domain</keyword>
<keyword evidence="2" id="KW-0479">Metal-binding</keyword>
<dbReference type="InterPro" id="IPR050453">
    <property type="entry name" value="LIM_Homeobox_TF"/>
</dbReference>
<feature type="region of interest" description="Disordered" evidence="11">
    <location>
        <begin position="231"/>
        <end position="361"/>
    </location>
</feature>
<feature type="compositionally biased region" description="Low complexity" evidence="11">
    <location>
        <begin position="316"/>
        <end position="335"/>
    </location>
</feature>
<dbReference type="GO" id="GO:0030182">
    <property type="term" value="P:neuron differentiation"/>
    <property type="evidence" value="ECO:0007669"/>
    <property type="project" value="TreeGrafter"/>
</dbReference>
<keyword evidence="4" id="KW-0862">Zinc</keyword>
<keyword evidence="3" id="KW-0677">Repeat</keyword>
<dbReference type="Pfam" id="PF00046">
    <property type="entry name" value="Homeodomain"/>
    <property type="match status" value="1"/>
</dbReference>
<proteinExistence type="predicted"/>